<dbReference type="InterPro" id="IPR005380">
    <property type="entry name" value="XS_domain"/>
</dbReference>
<comment type="caution">
    <text evidence="8">The sequence shown here is derived from an EMBL/GenBank/DDBJ whole genome shotgun (WGS) entry which is preliminary data.</text>
</comment>
<evidence type="ECO:0008006" key="10">
    <source>
        <dbReference type="Google" id="ProtNLM"/>
    </source>
</evidence>
<dbReference type="OrthoDB" id="1892195at2759"/>
<evidence type="ECO:0000313" key="9">
    <source>
        <dbReference type="Proteomes" id="UP000015453"/>
    </source>
</evidence>
<accession>S8BX33</accession>
<keyword evidence="1 3" id="KW-0175">Coiled coil</keyword>
<dbReference type="Gene3D" id="3.30.70.2890">
    <property type="entry name" value="XS domain"/>
    <property type="match status" value="1"/>
</dbReference>
<dbReference type="Pfam" id="PF03468">
    <property type="entry name" value="XS"/>
    <property type="match status" value="1"/>
</dbReference>
<gene>
    <name evidence="8" type="ORF">M569_15623</name>
</gene>
<dbReference type="InterPro" id="IPR045177">
    <property type="entry name" value="FDM1-5/IDN2"/>
</dbReference>
<evidence type="ECO:0000259" key="7">
    <source>
        <dbReference type="Pfam" id="PF03470"/>
    </source>
</evidence>
<keyword evidence="9" id="KW-1185">Reference proteome</keyword>
<sequence>MSFIISLFHLAMADIVFQMGSSSSEESDISDAEIDEYKAKPYELLKSGFYKIKGPNGVLRCPFCAGKKKQDYQYNHLYQHAIGVAKGTAKSAKQRANHLALANYLEHDKPAEAEPMILPAPPEKSEQGELLYCWPWIGIIVNIRRRGQIGEGNLGSTSYWLNKYSKYKPLEVELFWDGDESNAQAVMRFGNDWDGFKNALEFEKSFAVGGKSRKEWESCENSSDIYGWFARDHDYKSEGPVGNYLRSKSELKTITEVVHEANKDTKKVVGNLVEEIDMNNESLDALQTQYNQRTLSLTRLLQEKDDLHRSFCEETRKLQRMAREHVRRVLDEQEMLNSNEERNKSLQMATEEQRKTDVNVQHLLEEQKREKAEALRKVLDLERRVGERQKLEMEIVDLEGKLEIIKHMGGHDEEAVQLKIKSMNEELQDRNDRLSFLEDTYTQLLQRERQNTDELQICRKLLVESLSPTPSNSRVSIGVKRVGEIDESAFKNACKQKLPPEEVDFEAAKLTSMWQEKLKDPGWHPFRIVTDGNGDSKARYAEEFREDYESLQELRKEWGDEAYVAVAKASKEIHEYNPSGCYVTNELWNFKEDRKATLKEVVAFIISQVKTLKRKR</sequence>
<evidence type="ECO:0000256" key="2">
    <source>
        <dbReference type="ARBA" id="ARBA00023158"/>
    </source>
</evidence>
<evidence type="ECO:0000256" key="1">
    <source>
        <dbReference type="ARBA" id="ARBA00023054"/>
    </source>
</evidence>
<evidence type="ECO:0000259" key="5">
    <source>
        <dbReference type="Pfam" id="PF03468"/>
    </source>
</evidence>
<dbReference type="AlphaFoldDB" id="S8BX33"/>
<feature type="domain" description="XS" evidence="5">
    <location>
        <begin position="131"/>
        <end position="237"/>
    </location>
</feature>
<dbReference type="Pfam" id="PF03470">
    <property type="entry name" value="zf-XS"/>
    <property type="match status" value="1"/>
</dbReference>
<dbReference type="PANTHER" id="PTHR21596:SF3">
    <property type="entry name" value="FACTOR OF DNA METHYLATION 1-RELATED"/>
    <property type="match status" value="1"/>
</dbReference>
<name>S8BX33_9LAMI</name>
<dbReference type="GO" id="GO:0080188">
    <property type="term" value="P:gene silencing by siRNA-directed DNA methylation"/>
    <property type="evidence" value="ECO:0007669"/>
    <property type="project" value="InterPro"/>
</dbReference>
<dbReference type="InterPro" id="IPR005379">
    <property type="entry name" value="FDM1-5/IDN2_XH"/>
</dbReference>
<evidence type="ECO:0000313" key="8">
    <source>
        <dbReference type="EMBL" id="EPS59185.1"/>
    </source>
</evidence>
<organism evidence="8 9">
    <name type="scientific">Genlisea aurea</name>
    <dbReference type="NCBI Taxonomy" id="192259"/>
    <lineage>
        <taxon>Eukaryota</taxon>
        <taxon>Viridiplantae</taxon>
        <taxon>Streptophyta</taxon>
        <taxon>Embryophyta</taxon>
        <taxon>Tracheophyta</taxon>
        <taxon>Spermatophyta</taxon>
        <taxon>Magnoliopsida</taxon>
        <taxon>eudicotyledons</taxon>
        <taxon>Gunneridae</taxon>
        <taxon>Pentapetalae</taxon>
        <taxon>asterids</taxon>
        <taxon>lamiids</taxon>
        <taxon>Lamiales</taxon>
        <taxon>Lentibulariaceae</taxon>
        <taxon>Genlisea</taxon>
    </lineage>
</organism>
<dbReference type="InterPro" id="IPR005381">
    <property type="entry name" value="Znf-XS_domain"/>
</dbReference>
<feature type="domain" description="Zinc finger-XS" evidence="7">
    <location>
        <begin position="61"/>
        <end position="102"/>
    </location>
</feature>
<protein>
    <recommendedName>
        <fullName evidence="10">Factor of DNA methylation 1-5/IDN2 domain-containing protein</fullName>
    </recommendedName>
</protein>
<evidence type="ECO:0000256" key="4">
    <source>
        <dbReference type="SAM" id="MobiDB-lite"/>
    </source>
</evidence>
<feature type="coiled-coil region" evidence="3">
    <location>
        <begin position="364"/>
        <end position="440"/>
    </location>
</feature>
<proteinExistence type="predicted"/>
<feature type="region of interest" description="Disordered" evidence="4">
    <location>
        <begin position="335"/>
        <end position="355"/>
    </location>
</feature>
<evidence type="ECO:0000259" key="6">
    <source>
        <dbReference type="Pfam" id="PF03469"/>
    </source>
</evidence>
<dbReference type="Proteomes" id="UP000015453">
    <property type="component" value="Unassembled WGS sequence"/>
</dbReference>
<dbReference type="InterPro" id="IPR038588">
    <property type="entry name" value="XS_domain_sf"/>
</dbReference>
<feature type="domain" description="Factor of DNA methylation 1-5/IDN2" evidence="6">
    <location>
        <begin position="480"/>
        <end position="615"/>
    </location>
</feature>
<dbReference type="EMBL" id="AUSU01008571">
    <property type="protein sequence ID" value="EPS59185.1"/>
    <property type="molecule type" value="Genomic_DNA"/>
</dbReference>
<reference evidence="8 9" key="1">
    <citation type="journal article" date="2013" name="BMC Genomics">
        <title>The miniature genome of a carnivorous plant Genlisea aurea contains a low number of genes and short non-coding sequences.</title>
        <authorList>
            <person name="Leushkin E.V."/>
            <person name="Sutormin R.A."/>
            <person name="Nabieva E.R."/>
            <person name="Penin A.A."/>
            <person name="Kondrashov A.S."/>
            <person name="Logacheva M.D."/>
        </authorList>
    </citation>
    <scope>NUCLEOTIDE SEQUENCE [LARGE SCALE GENOMIC DNA]</scope>
</reference>
<dbReference type="Pfam" id="PF03469">
    <property type="entry name" value="XH"/>
    <property type="match status" value="1"/>
</dbReference>
<evidence type="ECO:0000256" key="3">
    <source>
        <dbReference type="SAM" id="Coils"/>
    </source>
</evidence>
<keyword evidence="2" id="KW-0943">RNA-mediated gene silencing</keyword>
<dbReference type="PANTHER" id="PTHR21596">
    <property type="entry name" value="RIBONUCLEASE P SUBUNIT P38"/>
    <property type="match status" value="1"/>
</dbReference>